<evidence type="ECO:0000313" key="2">
    <source>
        <dbReference type="EMBL" id="CAI3983837.1"/>
    </source>
</evidence>
<reference evidence="2" key="1">
    <citation type="submission" date="2022-10" db="EMBL/GenBank/DDBJ databases">
        <authorList>
            <person name="Chen Y."/>
            <person name="Dougan E. K."/>
            <person name="Chan C."/>
            <person name="Rhodes N."/>
            <person name="Thang M."/>
        </authorList>
    </citation>
    <scope>NUCLEOTIDE SEQUENCE</scope>
</reference>
<dbReference type="EMBL" id="CAMXCT030000838">
    <property type="protein sequence ID" value="CAL4771149.1"/>
    <property type="molecule type" value="Genomic_DNA"/>
</dbReference>
<name>A0A9P1C1N9_9DINO</name>
<proteinExistence type="predicted"/>
<feature type="compositionally biased region" description="Basic and acidic residues" evidence="1">
    <location>
        <begin position="197"/>
        <end position="210"/>
    </location>
</feature>
<feature type="region of interest" description="Disordered" evidence="1">
    <location>
        <begin position="190"/>
        <end position="224"/>
    </location>
</feature>
<dbReference type="EMBL" id="CAMXCT020000838">
    <property type="protein sequence ID" value="CAL1137212.1"/>
    <property type="molecule type" value="Genomic_DNA"/>
</dbReference>
<organism evidence="2">
    <name type="scientific">Cladocopium goreaui</name>
    <dbReference type="NCBI Taxonomy" id="2562237"/>
    <lineage>
        <taxon>Eukaryota</taxon>
        <taxon>Sar</taxon>
        <taxon>Alveolata</taxon>
        <taxon>Dinophyceae</taxon>
        <taxon>Suessiales</taxon>
        <taxon>Symbiodiniaceae</taxon>
        <taxon>Cladocopium</taxon>
    </lineage>
</organism>
<gene>
    <name evidence="2" type="ORF">C1SCF055_LOCUS11416</name>
</gene>
<feature type="region of interest" description="Disordered" evidence="1">
    <location>
        <begin position="595"/>
        <end position="630"/>
    </location>
</feature>
<feature type="compositionally biased region" description="Basic residues" evidence="1">
    <location>
        <begin position="903"/>
        <end position="921"/>
    </location>
</feature>
<evidence type="ECO:0000313" key="3">
    <source>
        <dbReference type="EMBL" id="CAL4771149.1"/>
    </source>
</evidence>
<feature type="region of interest" description="Disordered" evidence="1">
    <location>
        <begin position="860"/>
        <end position="882"/>
    </location>
</feature>
<evidence type="ECO:0000256" key="1">
    <source>
        <dbReference type="SAM" id="MobiDB-lite"/>
    </source>
</evidence>
<feature type="compositionally biased region" description="Polar residues" evidence="1">
    <location>
        <begin position="611"/>
        <end position="622"/>
    </location>
</feature>
<comment type="caution">
    <text evidence="2">The sequence shown here is derived from an EMBL/GenBank/DDBJ whole genome shotgun (WGS) entry which is preliminary data.</text>
</comment>
<dbReference type="AlphaFoldDB" id="A0A9P1C1N9"/>
<feature type="region of interest" description="Disordered" evidence="1">
    <location>
        <begin position="979"/>
        <end position="1012"/>
    </location>
</feature>
<dbReference type="EMBL" id="CAMXCT010000838">
    <property type="protein sequence ID" value="CAI3983837.1"/>
    <property type="molecule type" value="Genomic_DNA"/>
</dbReference>
<feature type="compositionally biased region" description="Polar residues" evidence="1">
    <location>
        <begin position="933"/>
        <end position="943"/>
    </location>
</feature>
<reference evidence="3 4" key="2">
    <citation type="submission" date="2024-05" db="EMBL/GenBank/DDBJ databases">
        <authorList>
            <person name="Chen Y."/>
            <person name="Shah S."/>
            <person name="Dougan E. K."/>
            <person name="Thang M."/>
            <person name="Chan C."/>
        </authorList>
    </citation>
    <scope>NUCLEOTIDE SEQUENCE [LARGE SCALE GENOMIC DNA]</scope>
</reference>
<accession>A0A9P1C1N9</accession>
<feature type="compositionally biased region" description="Low complexity" evidence="1">
    <location>
        <begin position="988"/>
        <end position="1005"/>
    </location>
</feature>
<sequence>MMSQGQSSSFALALHIEFDETGQKLRLRRQWSRDHATTLSVLVSRTTAFVSGPHGVLSRSIINAPAVLWRQTAKSLWKGLMEKQMKHPYSLAAEAPLVLLQFVCDNAPANALLFRRVVSTCPKNMLTAMQKCLMHQANLAGEIAWKTLGCLPDMFNCSSLLTQGSLFYELIVKIRWLLTTRLVIKYDKPRSQLSSPGDEHLSYARPHPSDGIEEQDQDPDAQSQRAHSAEMLLLMANGACQETKHSKYIEVVVLWRERSLGFALHNLLGQAWSTPQTPCRVEPTGNPKAEVIQLIWCLRSPYSSMTTLAFQILREMQRRDWMDGTQPSERLPAVKMTSKKKSIAAIALKDYIDMANGEAPVCLKGFDDGAMHLANFVLYSCIGHVWHRLFHSVFQVWPYSLGQLTDPDVSFEEKNQLARKFMTARDCCLDKGFSLPLQRYMKENNLAPEALLPGAPLSHMVRLLMMRKLVNAQIECNFARAAAQRRVTQGRGHGITSMVGKFILGELQKDHQRAVLEAERARYEQCRLESPHAPEQGDCSQSSACSYNGFTLFLKDRLHSMVSYPGESRSATLSRTWSEASALWAAATPEFKKEKSRVAKQHNALVRSKSSEQLAQATQNDGQLVPHRDGPQFPDFSGLADRHYAIAERVVEEERQKCPNWMQAMHQQFEKDHGQLIQLEDCDGDDRDSDLEEDDFDVDGICPIDLCARDAERMDHHSFWAEQFKAVLRIARQSRKTKGFLPDHPLVIVLPNEMKDLQALKCGDACYLLSKIQFSPFDATLVKLTLERLNPGTDAATTWVAKMQPTPDGLPEVFSLDLFLKQCCQSIDADSHSLHILRYCGRKFGALDIDSVEDLEEATLRNSQAAAQAADDESEDNNDDDQKLAKKRSDLLRNALAAAKDGKPRRAKAKCKPRAKAVRKVTKQDQKAKRLQASGQQSENSNAPAPPVEDGRDDSPEEPGVAGDVHGEIERAWIGALEADLPLPPSEPSSSSARGSSDPAPVAPVADPPPPVPWKNQTGYCFLPKDGKEMGVHLGRITEIRIGEPGHAISIRCGLHANCKVLVGVKKLSGNSEARMLQWLQSGLSVPGGKNGGAEHKATLLVLYLLLYFLY</sequence>
<keyword evidence="4" id="KW-1185">Reference proteome</keyword>
<protein>
    <submittedName>
        <fullName evidence="2">Uncharacterized protein</fullName>
    </submittedName>
</protein>
<evidence type="ECO:0000313" key="4">
    <source>
        <dbReference type="Proteomes" id="UP001152797"/>
    </source>
</evidence>
<feature type="region of interest" description="Disordered" evidence="1">
    <location>
        <begin position="896"/>
        <end position="963"/>
    </location>
</feature>
<dbReference type="OrthoDB" id="422530at2759"/>
<dbReference type="Proteomes" id="UP001152797">
    <property type="component" value="Unassembled WGS sequence"/>
</dbReference>
<feature type="compositionally biased region" description="Acidic residues" evidence="1">
    <location>
        <begin position="870"/>
        <end position="879"/>
    </location>
</feature>